<dbReference type="Gramene" id="TuG1812G0200001419.01.T01">
    <property type="protein sequence ID" value="TuG1812G0200001419.01.T01"/>
    <property type="gene ID" value="TuG1812G0200001419.01"/>
</dbReference>
<reference evidence="1" key="3">
    <citation type="submission" date="2022-06" db="UniProtKB">
        <authorList>
            <consortium name="EnsemblPlants"/>
        </authorList>
    </citation>
    <scope>IDENTIFICATION</scope>
</reference>
<accession>A0A8R7PB37</accession>
<protein>
    <submittedName>
        <fullName evidence="1">Uncharacterized protein</fullName>
    </submittedName>
</protein>
<reference evidence="2" key="1">
    <citation type="journal article" date="2013" name="Nature">
        <title>Draft genome of the wheat A-genome progenitor Triticum urartu.</title>
        <authorList>
            <person name="Ling H.Q."/>
            <person name="Zhao S."/>
            <person name="Liu D."/>
            <person name="Wang J."/>
            <person name="Sun H."/>
            <person name="Zhang C."/>
            <person name="Fan H."/>
            <person name="Li D."/>
            <person name="Dong L."/>
            <person name="Tao Y."/>
            <person name="Gao C."/>
            <person name="Wu H."/>
            <person name="Li Y."/>
            <person name="Cui Y."/>
            <person name="Guo X."/>
            <person name="Zheng S."/>
            <person name="Wang B."/>
            <person name="Yu K."/>
            <person name="Liang Q."/>
            <person name="Yang W."/>
            <person name="Lou X."/>
            <person name="Chen J."/>
            <person name="Feng M."/>
            <person name="Jian J."/>
            <person name="Zhang X."/>
            <person name="Luo G."/>
            <person name="Jiang Y."/>
            <person name="Liu J."/>
            <person name="Wang Z."/>
            <person name="Sha Y."/>
            <person name="Zhang B."/>
            <person name="Wu H."/>
            <person name="Tang D."/>
            <person name="Shen Q."/>
            <person name="Xue P."/>
            <person name="Zou S."/>
            <person name="Wang X."/>
            <person name="Liu X."/>
            <person name="Wang F."/>
            <person name="Yang Y."/>
            <person name="An X."/>
            <person name="Dong Z."/>
            <person name="Zhang K."/>
            <person name="Zhang X."/>
            <person name="Luo M.C."/>
            <person name="Dvorak J."/>
            <person name="Tong Y."/>
            <person name="Wang J."/>
            <person name="Yang H."/>
            <person name="Li Z."/>
            <person name="Wang D."/>
            <person name="Zhang A."/>
            <person name="Wang J."/>
        </authorList>
    </citation>
    <scope>NUCLEOTIDE SEQUENCE</scope>
    <source>
        <strain evidence="2">cv. G1812</strain>
    </source>
</reference>
<reference evidence="1" key="2">
    <citation type="submission" date="2018-03" db="EMBL/GenBank/DDBJ databases">
        <title>The Triticum urartu genome reveals the dynamic nature of wheat genome evolution.</title>
        <authorList>
            <person name="Ling H."/>
            <person name="Ma B."/>
            <person name="Shi X."/>
            <person name="Liu H."/>
            <person name="Dong L."/>
            <person name="Sun H."/>
            <person name="Cao Y."/>
            <person name="Gao Q."/>
            <person name="Zheng S."/>
            <person name="Li Y."/>
            <person name="Yu Y."/>
            <person name="Du H."/>
            <person name="Qi M."/>
            <person name="Li Y."/>
            <person name="Yu H."/>
            <person name="Cui Y."/>
            <person name="Wang N."/>
            <person name="Chen C."/>
            <person name="Wu H."/>
            <person name="Zhao Y."/>
            <person name="Zhang J."/>
            <person name="Li Y."/>
            <person name="Zhou W."/>
            <person name="Zhang B."/>
            <person name="Hu W."/>
            <person name="Eijk M."/>
            <person name="Tang J."/>
            <person name="Witsenboer H."/>
            <person name="Zhao S."/>
            <person name="Li Z."/>
            <person name="Zhang A."/>
            <person name="Wang D."/>
            <person name="Liang C."/>
        </authorList>
    </citation>
    <scope>NUCLEOTIDE SEQUENCE [LARGE SCALE GENOMIC DNA]</scope>
    <source>
        <strain evidence="1">cv. G1812</strain>
    </source>
</reference>
<dbReference type="AlphaFoldDB" id="A0A8R7PB37"/>
<dbReference type="EnsemblPlants" id="TuG1812G0200001419.01.T01">
    <property type="protein sequence ID" value="TuG1812G0200001419.01.T01"/>
    <property type="gene ID" value="TuG1812G0200001419.01"/>
</dbReference>
<keyword evidence="2" id="KW-1185">Reference proteome</keyword>
<name>A0A8R7PB37_TRIUA</name>
<evidence type="ECO:0000313" key="1">
    <source>
        <dbReference type="EnsemblPlants" id="TuG1812G0200001419.01.T01"/>
    </source>
</evidence>
<sequence length="80" mass="8674">MDDMPGLLSAVFAMANSCESLSSTSDGELDGVEFENMVPNSVEDENADTQTRKKPNTYASFLEDANTELYPGCTTTKEVL</sequence>
<proteinExistence type="predicted"/>
<organism evidence="1 2">
    <name type="scientific">Triticum urartu</name>
    <name type="common">Red wild einkorn</name>
    <name type="synonym">Crithodium urartu</name>
    <dbReference type="NCBI Taxonomy" id="4572"/>
    <lineage>
        <taxon>Eukaryota</taxon>
        <taxon>Viridiplantae</taxon>
        <taxon>Streptophyta</taxon>
        <taxon>Embryophyta</taxon>
        <taxon>Tracheophyta</taxon>
        <taxon>Spermatophyta</taxon>
        <taxon>Magnoliopsida</taxon>
        <taxon>Liliopsida</taxon>
        <taxon>Poales</taxon>
        <taxon>Poaceae</taxon>
        <taxon>BOP clade</taxon>
        <taxon>Pooideae</taxon>
        <taxon>Triticodae</taxon>
        <taxon>Triticeae</taxon>
        <taxon>Triticinae</taxon>
        <taxon>Triticum</taxon>
    </lineage>
</organism>
<dbReference type="Proteomes" id="UP000015106">
    <property type="component" value="Chromosome 2"/>
</dbReference>
<evidence type="ECO:0000313" key="2">
    <source>
        <dbReference type="Proteomes" id="UP000015106"/>
    </source>
</evidence>